<dbReference type="CDD" id="cd03801">
    <property type="entry name" value="GT4_PimA-like"/>
    <property type="match status" value="1"/>
</dbReference>
<dbReference type="Gene3D" id="3.40.50.2000">
    <property type="entry name" value="Glycogen Phosphorylase B"/>
    <property type="match status" value="4"/>
</dbReference>
<accession>A0ABP7HNZ5</accession>
<dbReference type="PANTHER" id="PTHR45947:SF3">
    <property type="entry name" value="SULFOQUINOVOSYL TRANSFERASE SQD2"/>
    <property type="match status" value="1"/>
</dbReference>
<dbReference type="InterPro" id="IPR050194">
    <property type="entry name" value="Glycosyltransferase_grp1"/>
</dbReference>
<evidence type="ECO:0000313" key="6">
    <source>
        <dbReference type="Proteomes" id="UP001500888"/>
    </source>
</evidence>
<dbReference type="Pfam" id="PF13439">
    <property type="entry name" value="Glyco_transf_4"/>
    <property type="match status" value="2"/>
</dbReference>
<name>A0ABP7HNZ5_9ACTN</name>
<proteinExistence type="predicted"/>
<keyword evidence="2" id="KW-0808">Transferase</keyword>
<dbReference type="SUPFAM" id="SSF53756">
    <property type="entry name" value="UDP-Glycosyltransferase/glycogen phosphorylase"/>
    <property type="match status" value="2"/>
</dbReference>
<organism evidence="5 6">
    <name type="scientific">Sphaerisporangium flaviroseum</name>
    <dbReference type="NCBI Taxonomy" id="509199"/>
    <lineage>
        <taxon>Bacteria</taxon>
        <taxon>Bacillati</taxon>
        <taxon>Actinomycetota</taxon>
        <taxon>Actinomycetes</taxon>
        <taxon>Streptosporangiales</taxon>
        <taxon>Streptosporangiaceae</taxon>
        <taxon>Sphaerisporangium</taxon>
    </lineage>
</organism>
<evidence type="ECO:0000256" key="2">
    <source>
        <dbReference type="ARBA" id="ARBA00022679"/>
    </source>
</evidence>
<comment type="caution">
    <text evidence="5">The sequence shown here is derived from an EMBL/GenBank/DDBJ whole genome shotgun (WGS) entry which is preliminary data.</text>
</comment>
<keyword evidence="1" id="KW-0328">Glycosyltransferase</keyword>
<feature type="domain" description="Glycosyl transferase family 1" evidence="3">
    <location>
        <begin position="177"/>
        <end position="332"/>
    </location>
</feature>
<feature type="domain" description="Glycosyltransferase subfamily 4-like N-terminal" evidence="4">
    <location>
        <begin position="385"/>
        <end position="523"/>
    </location>
</feature>
<gene>
    <name evidence="5" type="ORF">GCM10022226_17780</name>
</gene>
<feature type="domain" description="Glycosyltransferase subfamily 4-like N-terminal" evidence="4">
    <location>
        <begin position="14"/>
        <end position="168"/>
    </location>
</feature>
<dbReference type="EMBL" id="BAAAZR010000002">
    <property type="protein sequence ID" value="GAA3798829.1"/>
    <property type="molecule type" value="Genomic_DNA"/>
</dbReference>
<evidence type="ECO:0000313" key="5">
    <source>
        <dbReference type="EMBL" id="GAA3798829.1"/>
    </source>
</evidence>
<dbReference type="Pfam" id="PF13692">
    <property type="entry name" value="Glyco_trans_1_4"/>
    <property type="match status" value="1"/>
</dbReference>
<evidence type="ECO:0008006" key="7">
    <source>
        <dbReference type="Google" id="ProtNLM"/>
    </source>
</evidence>
<evidence type="ECO:0000259" key="4">
    <source>
        <dbReference type="Pfam" id="PF13439"/>
    </source>
</evidence>
<dbReference type="Pfam" id="PF00534">
    <property type="entry name" value="Glycos_transf_1"/>
    <property type="match status" value="1"/>
</dbReference>
<dbReference type="InterPro" id="IPR001296">
    <property type="entry name" value="Glyco_trans_1"/>
</dbReference>
<keyword evidence="6" id="KW-1185">Reference proteome</keyword>
<dbReference type="InterPro" id="IPR028098">
    <property type="entry name" value="Glyco_trans_4-like_N"/>
</dbReference>
<dbReference type="PANTHER" id="PTHR45947">
    <property type="entry name" value="SULFOQUINOVOSYL TRANSFERASE SQD2"/>
    <property type="match status" value="1"/>
</dbReference>
<evidence type="ECO:0000259" key="3">
    <source>
        <dbReference type="Pfam" id="PF00534"/>
    </source>
</evidence>
<sequence>MRILRVAYRLPPEPGGKERHVDRLTREQLARGHHVILAHRHGKPTGGAEPLPLAPTLAGRLAARRSDPVAFAMECARALPGVRDVDLVHLHGDHREALSLGPVTRRLGIPLVVTVHGALAARHGPVLSWAFRHVDGFVALGDRPANDLRAAGVPVHKIRTMSSGLDLAHLDGFRGRAPVEPGLIVSVGALEAVKNHALLIEAFHQVRAGCPWARLVIAGDGSERARLERLAGPDSGVEFAGHLSAERTYSLVGRAHAFVLASRRLAAIGEGVPTAALEALALGTPVIVSSDASLTPVVQDGGAYLTFRSGSRDELVARLRAVLRQEAGHPETAERGRRAVAALDWSQVASRVEECYETFMTTRSPRGARTPGRPHVCEVIKTLDVGGAEVLLVERLLATPHAGRRYTVVCLRASTQELIERLRTGGLPVVDLTSRPRALRLPALLATVRRLRPDVLNIHSPLPAALLRPVSRLWRPRPVLISTVHNVRCRRPTMVLDQATKWMDARTVAVSPQVARASAARGARAPFTCVHGVRVAEQRRWALRARETRQELGLPCDAFLITHVANFRPVKNHALLLDAAVRVVSEDSRALFALAGRGPLYEQIARRAAGSRGRVRMLGYVPDAGRLIAASDLLVLSSLHEGLPVVAMEALAAGVPVVSTAVGGVPDLIDHDRNGLLTSPGDAGALARGILHAMRPDTHARLRRGALDDAVRLDIDRTVAWFDKLYDEVCH</sequence>
<reference evidence="6" key="1">
    <citation type="journal article" date="2019" name="Int. J. Syst. Evol. Microbiol.">
        <title>The Global Catalogue of Microorganisms (GCM) 10K type strain sequencing project: providing services to taxonomists for standard genome sequencing and annotation.</title>
        <authorList>
            <consortium name="The Broad Institute Genomics Platform"/>
            <consortium name="The Broad Institute Genome Sequencing Center for Infectious Disease"/>
            <person name="Wu L."/>
            <person name="Ma J."/>
        </authorList>
    </citation>
    <scope>NUCLEOTIDE SEQUENCE [LARGE SCALE GENOMIC DNA]</scope>
    <source>
        <strain evidence="6">JCM 16908</strain>
    </source>
</reference>
<protein>
    <recommendedName>
        <fullName evidence="7">Glycosyltransferase</fullName>
    </recommendedName>
</protein>
<dbReference type="Proteomes" id="UP001500888">
    <property type="component" value="Unassembled WGS sequence"/>
</dbReference>
<dbReference type="RefSeq" id="WP_344936566.1">
    <property type="nucleotide sequence ID" value="NZ_BAAAZR010000002.1"/>
</dbReference>
<evidence type="ECO:0000256" key="1">
    <source>
        <dbReference type="ARBA" id="ARBA00022676"/>
    </source>
</evidence>